<comment type="caution">
    <text evidence="1">The sequence shown here is derived from an EMBL/GenBank/DDBJ whole genome shotgun (WGS) entry which is preliminary data.</text>
</comment>
<proteinExistence type="predicted"/>
<name>A0A0B2V579_TOXCA</name>
<dbReference type="EMBL" id="JPKZ01002481">
    <property type="protein sequence ID" value="KHN76644.1"/>
    <property type="molecule type" value="Genomic_DNA"/>
</dbReference>
<protein>
    <submittedName>
        <fullName evidence="1">Uncharacterized protein</fullName>
    </submittedName>
</protein>
<organism evidence="1 2">
    <name type="scientific">Toxocara canis</name>
    <name type="common">Canine roundworm</name>
    <dbReference type="NCBI Taxonomy" id="6265"/>
    <lineage>
        <taxon>Eukaryota</taxon>
        <taxon>Metazoa</taxon>
        <taxon>Ecdysozoa</taxon>
        <taxon>Nematoda</taxon>
        <taxon>Chromadorea</taxon>
        <taxon>Rhabditida</taxon>
        <taxon>Spirurina</taxon>
        <taxon>Ascaridomorpha</taxon>
        <taxon>Ascaridoidea</taxon>
        <taxon>Toxocaridae</taxon>
        <taxon>Toxocara</taxon>
    </lineage>
</organism>
<reference evidence="1 2" key="1">
    <citation type="submission" date="2014-11" db="EMBL/GenBank/DDBJ databases">
        <title>Genetic blueprint of the zoonotic pathogen Toxocara canis.</title>
        <authorList>
            <person name="Zhu X.-Q."/>
            <person name="Korhonen P.K."/>
            <person name="Cai H."/>
            <person name="Young N.D."/>
            <person name="Nejsum P."/>
            <person name="von Samson-Himmelstjerna G."/>
            <person name="Boag P.R."/>
            <person name="Tan P."/>
            <person name="Li Q."/>
            <person name="Min J."/>
            <person name="Yang Y."/>
            <person name="Wang X."/>
            <person name="Fang X."/>
            <person name="Hall R.S."/>
            <person name="Hofmann A."/>
            <person name="Sternberg P.W."/>
            <person name="Jex A.R."/>
            <person name="Gasser R.B."/>
        </authorList>
    </citation>
    <scope>NUCLEOTIDE SEQUENCE [LARGE SCALE GENOMIC DNA]</scope>
    <source>
        <strain evidence="1">PN_DK_2014</strain>
    </source>
</reference>
<sequence>MQALYRSSDGTLHAVTMARAHADDMCPSHGQGQCYSTRLDRSVRVLCGDNLRSPFASSVRILKKPIGECIKMEKDYGFCNDV</sequence>
<dbReference type="AlphaFoldDB" id="A0A0B2V579"/>
<evidence type="ECO:0000313" key="2">
    <source>
        <dbReference type="Proteomes" id="UP000031036"/>
    </source>
</evidence>
<dbReference type="Proteomes" id="UP000031036">
    <property type="component" value="Unassembled WGS sequence"/>
</dbReference>
<keyword evidence="2" id="KW-1185">Reference proteome</keyword>
<gene>
    <name evidence="1" type="ORF">Tcan_14939</name>
</gene>
<accession>A0A0B2V579</accession>
<evidence type="ECO:0000313" key="1">
    <source>
        <dbReference type="EMBL" id="KHN76644.1"/>
    </source>
</evidence>